<organism evidence="2 3">
    <name type="scientific">Hippocampus comes</name>
    <name type="common">Tiger tail seahorse</name>
    <dbReference type="NCBI Taxonomy" id="109280"/>
    <lineage>
        <taxon>Eukaryota</taxon>
        <taxon>Metazoa</taxon>
        <taxon>Chordata</taxon>
        <taxon>Craniata</taxon>
        <taxon>Vertebrata</taxon>
        <taxon>Euteleostomi</taxon>
        <taxon>Actinopterygii</taxon>
        <taxon>Neopterygii</taxon>
        <taxon>Teleostei</taxon>
        <taxon>Neoteleostei</taxon>
        <taxon>Acanthomorphata</taxon>
        <taxon>Syngnathiaria</taxon>
        <taxon>Syngnathiformes</taxon>
        <taxon>Syngnathoidei</taxon>
        <taxon>Syngnathidae</taxon>
        <taxon>Hippocampus</taxon>
    </lineage>
</organism>
<dbReference type="Ensembl" id="ENSHCOT00000006762.1">
    <property type="protein sequence ID" value="ENSHCOP00000004608.1"/>
    <property type="gene ID" value="ENSHCOG00000006162.1"/>
</dbReference>
<dbReference type="PANTHER" id="PTHR19964">
    <property type="entry name" value="MULTIPLE PDZ DOMAIN PROTEIN"/>
    <property type="match status" value="1"/>
</dbReference>
<dbReference type="PROSITE" id="PS50106">
    <property type="entry name" value="PDZ"/>
    <property type="match status" value="1"/>
</dbReference>
<proteinExistence type="predicted"/>
<dbReference type="SUPFAM" id="SSF50156">
    <property type="entry name" value="PDZ domain-like"/>
    <property type="match status" value="1"/>
</dbReference>
<reference evidence="2" key="2">
    <citation type="submission" date="2025-09" db="UniProtKB">
        <authorList>
            <consortium name="Ensembl"/>
        </authorList>
    </citation>
    <scope>IDENTIFICATION</scope>
</reference>
<sequence length="228" mass="24699">MGSEQVAQVLRQCGNRVKLVITRGHVDENPSVSAAALASVSRGAFDVSLIKNTQGLGITIAGYVGDKNAEPSGIFVKSITKDSAVDQDGRIHVGDQIVAVDGVDIQGYTNQQAVEVLRHTGQAVHLKLIRRGFRPDEIPPAVAPVVTILPPSAAVLKELDMEGPTETYQGRLRLRVQASVLFQFSHISILLVGTTFFLKNTAYPQFCLFAQTYCSGFISWHHSVKDVC</sequence>
<evidence type="ECO:0000313" key="2">
    <source>
        <dbReference type="Ensembl" id="ENSHCOP00000004608.1"/>
    </source>
</evidence>
<dbReference type="GO" id="GO:0005886">
    <property type="term" value="C:plasma membrane"/>
    <property type="evidence" value="ECO:0007669"/>
    <property type="project" value="TreeGrafter"/>
</dbReference>
<reference evidence="2" key="1">
    <citation type="submission" date="2025-08" db="UniProtKB">
        <authorList>
            <consortium name="Ensembl"/>
        </authorList>
    </citation>
    <scope>IDENTIFICATION</scope>
</reference>
<dbReference type="InterPro" id="IPR051342">
    <property type="entry name" value="PDZ_scaffold"/>
</dbReference>
<dbReference type="Gene3D" id="2.30.42.10">
    <property type="match status" value="1"/>
</dbReference>
<dbReference type="CDD" id="cd06791">
    <property type="entry name" value="PDZ3_MUPP1-like"/>
    <property type="match status" value="1"/>
</dbReference>
<dbReference type="GO" id="GO:0045177">
    <property type="term" value="C:apical part of cell"/>
    <property type="evidence" value="ECO:0007669"/>
    <property type="project" value="TreeGrafter"/>
</dbReference>
<evidence type="ECO:0000259" key="1">
    <source>
        <dbReference type="PROSITE" id="PS50106"/>
    </source>
</evidence>
<dbReference type="InterPro" id="IPR001478">
    <property type="entry name" value="PDZ"/>
</dbReference>
<evidence type="ECO:0000313" key="3">
    <source>
        <dbReference type="Proteomes" id="UP000264820"/>
    </source>
</evidence>
<dbReference type="PANTHER" id="PTHR19964:SF10">
    <property type="entry name" value="MULTIPLE PDZ DOMAIN PROTEIN"/>
    <property type="match status" value="1"/>
</dbReference>
<dbReference type="GeneTree" id="ENSGT00940000155586"/>
<keyword evidence="3" id="KW-1185">Reference proteome</keyword>
<name>A0A3Q2XJE5_HIPCM</name>
<dbReference type="GO" id="GO:0120192">
    <property type="term" value="P:tight junction assembly"/>
    <property type="evidence" value="ECO:0007669"/>
    <property type="project" value="TreeGrafter"/>
</dbReference>
<dbReference type="Pfam" id="PF00595">
    <property type="entry name" value="PDZ"/>
    <property type="match status" value="1"/>
</dbReference>
<dbReference type="GO" id="GO:0005923">
    <property type="term" value="C:bicellular tight junction"/>
    <property type="evidence" value="ECO:0007669"/>
    <property type="project" value="TreeGrafter"/>
</dbReference>
<dbReference type="AlphaFoldDB" id="A0A3Q2XJE5"/>
<dbReference type="GO" id="GO:0005737">
    <property type="term" value="C:cytoplasm"/>
    <property type="evidence" value="ECO:0007669"/>
    <property type="project" value="TreeGrafter"/>
</dbReference>
<dbReference type="InterPro" id="IPR036034">
    <property type="entry name" value="PDZ_sf"/>
</dbReference>
<dbReference type="Proteomes" id="UP000264820">
    <property type="component" value="Unplaced"/>
</dbReference>
<feature type="domain" description="PDZ" evidence="1">
    <location>
        <begin position="46"/>
        <end position="132"/>
    </location>
</feature>
<protein>
    <recommendedName>
        <fullName evidence="1">PDZ domain-containing protein</fullName>
    </recommendedName>
</protein>
<dbReference type="SMART" id="SM00228">
    <property type="entry name" value="PDZ"/>
    <property type="match status" value="1"/>
</dbReference>
<accession>A0A3Q2XJE5</accession>